<dbReference type="PROSITE" id="PS00379">
    <property type="entry name" value="CDP_ALCOHOL_P_TRANSF"/>
    <property type="match status" value="1"/>
</dbReference>
<feature type="transmembrane region" description="Helical" evidence="17">
    <location>
        <begin position="156"/>
        <end position="174"/>
    </location>
</feature>
<dbReference type="InterPro" id="IPR043130">
    <property type="entry name" value="CDP-OH_PTrfase_TM_dom"/>
</dbReference>
<organism evidence="19 20">
    <name type="scientific">Arcanobacterium hippocoleae</name>
    <dbReference type="NCBI Taxonomy" id="149017"/>
    <lineage>
        <taxon>Bacteria</taxon>
        <taxon>Bacillati</taxon>
        <taxon>Actinomycetota</taxon>
        <taxon>Actinomycetes</taxon>
        <taxon>Actinomycetales</taxon>
        <taxon>Actinomycetaceae</taxon>
        <taxon>Arcanobacterium</taxon>
    </lineage>
</organism>
<comment type="similarity">
    <text evidence="4 17 18">Belongs to the CDP-alcohol phosphatidyltransferase class-I family.</text>
</comment>
<feature type="binding site" evidence="17">
    <location>
        <position position="87"/>
    </location>
    <ligand>
        <name>Mg(2+)</name>
        <dbReference type="ChEBI" id="CHEBI:18420"/>
        <label>1</label>
    </ligand>
</feature>
<dbReference type="RefSeq" id="WP_309954757.1">
    <property type="nucleotide sequence ID" value="NZ_CP136414.1"/>
</dbReference>
<evidence type="ECO:0000256" key="2">
    <source>
        <dbReference type="ARBA" id="ARBA00004805"/>
    </source>
</evidence>
<evidence type="ECO:0000256" key="9">
    <source>
        <dbReference type="ARBA" id="ARBA00022723"/>
    </source>
</evidence>
<comment type="pathway">
    <text evidence="3">Lipid metabolism.</text>
</comment>
<name>A0ABU1T012_9ACTO</name>
<evidence type="ECO:0000256" key="4">
    <source>
        <dbReference type="ARBA" id="ARBA00010441"/>
    </source>
</evidence>
<feature type="transmembrane region" description="Helical" evidence="17">
    <location>
        <begin position="117"/>
        <end position="135"/>
    </location>
</feature>
<evidence type="ECO:0000256" key="5">
    <source>
        <dbReference type="ARBA" id="ARBA00011738"/>
    </source>
</evidence>
<keyword evidence="7 17" id="KW-0808">Transferase</keyword>
<evidence type="ECO:0000256" key="16">
    <source>
        <dbReference type="ARBA" id="ARBA00048865"/>
    </source>
</evidence>
<feature type="binding site" evidence="17">
    <location>
        <position position="87"/>
    </location>
    <ligand>
        <name>Mg(2+)</name>
        <dbReference type="ChEBI" id="CHEBI:18420"/>
        <label>2</label>
    </ligand>
</feature>
<dbReference type="EC" id="2.7.8.-" evidence="17"/>
<evidence type="ECO:0000256" key="6">
    <source>
        <dbReference type="ARBA" id="ARBA00022475"/>
    </source>
</evidence>
<evidence type="ECO:0000313" key="19">
    <source>
        <dbReference type="EMBL" id="MDR6938724.1"/>
    </source>
</evidence>
<comment type="subcellular location">
    <subcellularLocation>
        <location evidence="1 17">Cell membrane</location>
        <topology evidence="1 17">Multi-pass membrane protein</topology>
    </subcellularLocation>
</comment>
<keyword evidence="17" id="KW-1208">Phospholipid metabolism</keyword>
<dbReference type="Pfam" id="PF01066">
    <property type="entry name" value="CDP-OH_P_transf"/>
    <property type="match status" value="1"/>
</dbReference>
<dbReference type="InterPro" id="IPR044268">
    <property type="entry name" value="PIP_synthase_PgsA1"/>
</dbReference>
<protein>
    <recommendedName>
        <fullName evidence="14 17">Phosphatidylinositol phosphate synthase</fullName>
        <shortName evidence="17">PIP synthase</shortName>
        <ecNumber evidence="17">2.7.8.-</ecNumber>
    </recommendedName>
    <alternativeName>
        <fullName evidence="15 17">CDP-diacylglycerol--D-myo-inositol-3-phosphate 3-phosphatidyltransferase</fullName>
    </alternativeName>
</protein>
<feature type="binding site" evidence="17">
    <location>
        <position position="74"/>
    </location>
    <ligand>
        <name>a CDP-1,2-diacyl-sn-glycerol</name>
        <dbReference type="ChEBI" id="CHEBI:58332"/>
    </ligand>
</feature>
<feature type="binding site" evidence="17">
    <location>
        <position position="91"/>
    </location>
    <ligand>
        <name>Mg(2+)</name>
        <dbReference type="ChEBI" id="CHEBI:18420"/>
        <label>2</label>
    </ligand>
</feature>
<evidence type="ECO:0000256" key="12">
    <source>
        <dbReference type="ARBA" id="ARBA00023136"/>
    </source>
</evidence>
<keyword evidence="20" id="KW-1185">Reference proteome</keyword>
<keyword evidence="12 17" id="KW-0472">Membrane</keyword>
<dbReference type="GO" id="GO:0008444">
    <property type="term" value="F:CDP-diacylglycerol-glycerol-3-phosphate 3-phosphatidyltransferase activity"/>
    <property type="evidence" value="ECO:0007669"/>
    <property type="project" value="UniProtKB-EC"/>
</dbReference>
<evidence type="ECO:0000256" key="13">
    <source>
        <dbReference type="ARBA" id="ARBA00023935"/>
    </source>
</evidence>
<comment type="cofactor">
    <cofactor evidence="17">
        <name>Mg(2+)</name>
        <dbReference type="ChEBI" id="CHEBI:18420"/>
    </cofactor>
    <text evidence="17">Contains a di-nuclear catalytic Mg(2+) center.</text>
</comment>
<evidence type="ECO:0000256" key="1">
    <source>
        <dbReference type="ARBA" id="ARBA00004651"/>
    </source>
</evidence>
<keyword evidence="9 17" id="KW-0479">Metal-binding</keyword>
<comment type="catalytic activity">
    <reaction evidence="13 17">
        <text>1,2-di-(9Z-octadecenoyl)-sn-glycero-3-cytidine-5'-diphosphate + 1D-myo-inositol 3-phosphate = 1,2-di-(9Z-octadecenoyl)-sn-glycero-3-phospho-(1D-myo-inositol-3-phosphate) + CMP + H(+)</text>
        <dbReference type="Rhea" id="RHEA:61216"/>
        <dbReference type="ChEBI" id="CHEBI:15378"/>
        <dbReference type="ChEBI" id="CHEBI:58401"/>
        <dbReference type="ChEBI" id="CHEBI:60377"/>
        <dbReference type="ChEBI" id="CHEBI:85356"/>
        <dbReference type="ChEBI" id="CHEBI:144472"/>
    </reaction>
</comment>
<comment type="function">
    <text evidence="17">Catalyzes the conjugation of the 1'-hydroxyl group of D-myo-inositol-3-phosphate (also named L-myo-inositol-1-phosphate) with a lipid tail of cytidine diphosphate diacylglycerol (CDP-DAG), forming phosphatidylinositol phosphate (PIP) and CMP. PIP is a precursor of phosphatidylinositol (PI) which is an essential lipid required for cell wall formation.</text>
</comment>
<comment type="subunit">
    <text evidence="5 17">Homodimer.</text>
</comment>
<keyword evidence="17" id="KW-0443">Lipid metabolism</keyword>
<feature type="binding site" evidence="17">
    <location>
        <position position="66"/>
    </location>
    <ligand>
        <name>Mg(2+)</name>
        <dbReference type="ChEBI" id="CHEBI:18420"/>
        <label>1</label>
    </ligand>
</feature>
<feature type="transmembrane region" description="Helical" evidence="17">
    <location>
        <begin position="20"/>
        <end position="47"/>
    </location>
</feature>
<evidence type="ECO:0000256" key="3">
    <source>
        <dbReference type="ARBA" id="ARBA00005189"/>
    </source>
</evidence>
<evidence type="ECO:0000256" key="15">
    <source>
        <dbReference type="ARBA" id="ARBA00033137"/>
    </source>
</evidence>
<dbReference type="Gene3D" id="1.20.120.1760">
    <property type="match status" value="1"/>
</dbReference>
<dbReference type="Proteomes" id="UP001266099">
    <property type="component" value="Unassembled WGS sequence"/>
</dbReference>
<reference evidence="19 20" key="1">
    <citation type="submission" date="2023-07" db="EMBL/GenBank/DDBJ databases">
        <title>Sequencing the genomes of 1000 actinobacteria strains.</title>
        <authorList>
            <person name="Klenk H.-P."/>
        </authorList>
    </citation>
    <scope>NUCLEOTIDE SEQUENCE [LARGE SCALE GENOMIC DNA]</scope>
    <source>
        <strain evidence="19 20">DSM 15539</strain>
    </source>
</reference>
<comment type="caution">
    <text evidence="17">Lacks conserved residue(s) required for the propagation of feature annotation.</text>
</comment>
<evidence type="ECO:0000256" key="18">
    <source>
        <dbReference type="RuleBase" id="RU003750"/>
    </source>
</evidence>
<keyword evidence="17" id="KW-0444">Lipid biosynthesis</keyword>
<feature type="binding site" evidence="17">
    <location>
        <position position="69"/>
    </location>
    <ligand>
        <name>Mg(2+)</name>
        <dbReference type="ChEBI" id="CHEBI:18420"/>
        <label>1</label>
    </ligand>
</feature>
<dbReference type="HAMAP" id="MF_02241">
    <property type="entry name" value="PIP_synthase"/>
    <property type="match status" value="1"/>
</dbReference>
<evidence type="ECO:0000313" key="20">
    <source>
        <dbReference type="Proteomes" id="UP001266099"/>
    </source>
</evidence>
<dbReference type="InterPro" id="IPR000462">
    <property type="entry name" value="CDP-OH_P_trans"/>
</dbReference>
<feature type="binding site" evidence="17">
    <location>
        <position position="66"/>
    </location>
    <ligand>
        <name>Mg(2+)</name>
        <dbReference type="ChEBI" id="CHEBI:18420"/>
        <label>2</label>
    </ligand>
</feature>
<evidence type="ECO:0000256" key="14">
    <source>
        <dbReference type="ARBA" id="ARBA00024082"/>
    </source>
</evidence>
<keyword evidence="10 17" id="KW-0460">Magnesium</keyword>
<dbReference type="InterPro" id="IPR048254">
    <property type="entry name" value="CDP_ALCOHOL_P_TRANSF_CS"/>
</dbReference>
<feature type="binding site" evidence="17">
    <location>
        <position position="70"/>
    </location>
    <ligand>
        <name>a CDP-1,2-diacyl-sn-glycerol</name>
        <dbReference type="ChEBI" id="CHEBI:58332"/>
    </ligand>
</feature>
<feature type="binding site" evidence="17">
    <location>
        <begin position="29"/>
        <end position="32"/>
    </location>
    <ligand>
        <name>a CDP-1,2-diacyl-sn-glycerol</name>
        <dbReference type="ChEBI" id="CHEBI:58332"/>
    </ligand>
</feature>
<dbReference type="EMBL" id="JAVDUJ010000001">
    <property type="protein sequence ID" value="MDR6938724.1"/>
    <property type="molecule type" value="Genomic_DNA"/>
</dbReference>
<comment type="caution">
    <text evidence="19">The sequence shown here is derived from an EMBL/GenBank/DDBJ whole genome shotgun (WGS) entry which is preliminary data.</text>
</comment>
<feature type="transmembrane region" description="Helical" evidence="17">
    <location>
        <begin position="93"/>
        <end position="111"/>
    </location>
</feature>
<comment type="catalytic activity">
    <reaction evidence="16 17">
        <text>a CDP-1,2-diacyl-sn-glycerol + 1D-myo-inositol 3-phosphate = a 1,2-diacyl-sn-glycero-3-phospho-(1D-myo-inositol-3-phosphate) + CMP + H(+)</text>
        <dbReference type="Rhea" id="RHEA:60504"/>
        <dbReference type="ChEBI" id="CHEBI:15378"/>
        <dbReference type="ChEBI" id="CHEBI:58088"/>
        <dbReference type="ChEBI" id="CHEBI:58332"/>
        <dbReference type="ChEBI" id="CHEBI:58401"/>
        <dbReference type="ChEBI" id="CHEBI:60377"/>
    </reaction>
</comment>
<evidence type="ECO:0000256" key="7">
    <source>
        <dbReference type="ARBA" id="ARBA00022679"/>
    </source>
</evidence>
<keyword evidence="8 17" id="KW-0812">Transmembrane</keyword>
<feature type="binding site" evidence="17">
    <location>
        <position position="80"/>
    </location>
    <ligand>
        <name>a CDP-1,2-diacyl-sn-glycerol</name>
        <dbReference type="ChEBI" id="CHEBI:58332"/>
    </ligand>
</feature>
<feature type="active site" description="Proton acceptor" evidence="17">
    <location>
        <position position="91"/>
    </location>
</feature>
<gene>
    <name evidence="19" type="ORF">J2S36_000267</name>
</gene>
<evidence type="ECO:0000256" key="11">
    <source>
        <dbReference type="ARBA" id="ARBA00022989"/>
    </source>
</evidence>
<evidence type="ECO:0000256" key="17">
    <source>
        <dbReference type="HAMAP-Rule" id="MF_02241"/>
    </source>
</evidence>
<keyword evidence="6 17" id="KW-1003">Cell membrane</keyword>
<comment type="pathway">
    <text evidence="2 17">Phospholipid metabolism; phosphatidylinositol phosphate biosynthesis.</text>
</comment>
<proteinExistence type="inferred from homology"/>
<evidence type="ECO:0000256" key="8">
    <source>
        <dbReference type="ARBA" id="ARBA00022692"/>
    </source>
</evidence>
<keyword evidence="17" id="KW-0594">Phospholipid biosynthesis</keyword>
<sequence>MLSKTGRPFAQKFFGPFAKLFVKAGISANVVTVVGTVLSCTIVLTLIPRNQLIAGSLLTTVAILFDSLDGQIARLTGTTSEWGAFLDSTLDRIADAAVFVSVILWGYFWAAHPEREWVMLGALMALVFGSVVPYARARAEAIGKTAAVGIAERTDRLVFVGVCALLVGLGASVWVLVAGLWLLAFAALVTVIQRMYVVFQQCNQAQHNP</sequence>
<evidence type="ECO:0000256" key="10">
    <source>
        <dbReference type="ARBA" id="ARBA00022842"/>
    </source>
</evidence>
<keyword evidence="11 17" id="KW-1133">Transmembrane helix</keyword>
<dbReference type="NCBIfam" id="NF045883">
    <property type="entry name" value="PIPSynth"/>
    <property type="match status" value="1"/>
</dbReference>
<accession>A0ABU1T012</accession>